<evidence type="ECO:0000256" key="7">
    <source>
        <dbReference type="RuleBase" id="RU363032"/>
    </source>
</evidence>
<feature type="transmembrane region" description="Helical" evidence="7">
    <location>
        <begin position="81"/>
        <end position="101"/>
    </location>
</feature>
<evidence type="ECO:0000256" key="3">
    <source>
        <dbReference type="ARBA" id="ARBA00022475"/>
    </source>
</evidence>
<feature type="transmembrane region" description="Helical" evidence="7">
    <location>
        <begin position="113"/>
        <end position="130"/>
    </location>
</feature>
<dbReference type="PANTHER" id="PTHR43005:SF1">
    <property type="entry name" value="SPERMIDINE_PUTRESCINE TRANSPORT SYSTEM PERMEASE PROTEIN"/>
    <property type="match status" value="1"/>
</dbReference>
<dbReference type="GeneID" id="76462816"/>
<keyword evidence="4 7" id="KW-0812">Transmembrane</keyword>
<dbReference type="Proteomes" id="UP000000374">
    <property type="component" value="Chromosome"/>
</dbReference>
<keyword evidence="5 7" id="KW-1133">Transmembrane helix</keyword>
<organism evidence="9 10">
    <name type="scientific">Verminephrobacter eiseniae (strain EF01-2)</name>
    <dbReference type="NCBI Taxonomy" id="391735"/>
    <lineage>
        <taxon>Bacteria</taxon>
        <taxon>Pseudomonadati</taxon>
        <taxon>Pseudomonadota</taxon>
        <taxon>Betaproteobacteria</taxon>
        <taxon>Burkholderiales</taxon>
        <taxon>Comamonadaceae</taxon>
        <taxon>Verminephrobacter</taxon>
    </lineage>
</organism>
<dbReference type="eggNOG" id="COG1175">
    <property type="taxonomic scope" value="Bacteria"/>
</dbReference>
<name>A1WRF9_VEREI</name>
<keyword evidence="10" id="KW-1185">Reference proteome</keyword>
<sequence length="300" mass="32872">MRSRRARSEGNSRLDFISVSFTLVVLVFIVVMIIPVAWAILLGFTHSGPFQAGTTYAGLDNYRAVLADPAFWRALGIGASYAMLTTALEMVLGVGIAILLFKSGQPIFTSLALLPYMIPTVTTALVWHWMTNNLYGIVNHLLLQSGLADMPVDFAGHGAWAFGLVTVASVWQFTPFVILVTLSNLGTIERSVHEAAYIDGANWWQQVARITLPIIRTSILLILLLRGIWMFNRFDVIWLLTAGGPLGATSTLPIYAYERAFGDNSYGPAGATSTIIFGILLVLGIVYMRLFQPDKEVARG</sequence>
<dbReference type="OrthoDB" id="8578268at2"/>
<dbReference type="HOGENOM" id="CLU_016047_0_3_4"/>
<protein>
    <submittedName>
        <fullName evidence="9">Binding-protein-dependent transport systems inner membrane component</fullName>
    </submittedName>
</protein>
<dbReference type="GO" id="GO:0005886">
    <property type="term" value="C:plasma membrane"/>
    <property type="evidence" value="ECO:0007669"/>
    <property type="project" value="UniProtKB-SubCell"/>
</dbReference>
<dbReference type="PANTHER" id="PTHR43005">
    <property type="entry name" value="BLR7065 PROTEIN"/>
    <property type="match status" value="1"/>
</dbReference>
<dbReference type="SUPFAM" id="SSF161098">
    <property type="entry name" value="MetI-like"/>
    <property type="match status" value="1"/>
</dbReference>
<keyword evidence="3" id="KW-1003">Cell membrane</keyword>
<dbReference type="KEGG" id="vei:Veis_4517"/>
<evidence type="ECO:0000256" key="4">
    <source>
        <dbReference type="ARBA" id="ARBA00022692"/>
    </source>
</evidence>
<feature type="transmembrane region" description="Helical" evidence="7">
    <location>
        <begin position="237"/>
        <end position="257"/>
    </location>
</feature>
<dbReference type="Gene3D" id="1.10.3720.10">
    <property type="entry name" value="MetI-like"/>
    <property type="match status" value="1"/>
</dbReference>
<comment type="similarity">
    <text evidence="7">Belongs to the binding-protein-dependent transport system permease family.</text>
</comment>
<feature type="transmembrane region" description="Helical" evidence="7">
    <location>
        <begin position="159"/>
        <end position="182"/>
    </location>
</feature>
<keyword evidence="6 7" id="KW-0472">Membrane</keyword>
<dbReference type="CDD" id="cd06261">
    <property type="entry name" value="TM_PBP2"/>
    <property type="match status" value="1"/>
</dbReference>
<dbReference type="RefSeq" id="WP_011812200.1">
    <property type="nucleotide sequence ID" value="NC_008786.1"/>
</dbReference>
<accession>A1WRF9</accession>
<gene>
    <name evidence="9" type="ordered locus">Veis_4517</name>
</gene>
<feature type="domain" description="ABC transmembrane type-1" evidence="8">
    <location>
        <begin position="75"/>
        <end position="287"/>
    </location>
</feature>
<evidence type="ECO:0000313" key="9">
    <source>
        <dbReference type="EMBL" id="ABM60216.1"/>
    </source>
</evidence>
<dbReference type="AlphaFoldDB" id="A1WRF9"/>
<dbReference type="STRING" id="391735.Veis_4517"/>
<dbReference type="Pfam" id="PF00528">
    <property type="entry name" value="BPD_transp_1"/>
    <property type="match status" value="1"/>
</dbReference>
<evidence type="ECO:0000256" key="5">
    <source>
        <dbReference type="ARBA" id="ARBA00022989"/>
    </source>
</evidence>
<dbReference type="GO" id="GO:0055085">
    <property type="term" value="P:transmembrane transport"/>
    <property type="evidence" value="ECO:0007669"/>
    <property type="project" value="InterPro"/>
</dbReference>
<feature type="transmembrane region" description="Helical" evidence="7">
    <location>
        <begin position="21"/>
        <end position="41"/>
    </location>
</feature>
<evidence type="ECO:0000313" key="10">
    <source>
        <dbReference type="Proteomes" id="UP000000374"/>
    </source>
</evidence>
<evidence type="ECO:0000256" key="6">
    <source>
        <dbReference type="ARBA" id="ARBA00023136"/>
    </source>
</evidence>
<dbReference type="EMBL" id="CP000542">
    <property type="protein sequence ID" value="ABM60216.1"/>
    <property type="molecule type" value="Genomic_DNA"/>
</dbReference>
<proteinExistence type="inferred from homology"/>
<evidence type="ECO:0000256" key="1">
    <source>
        <dbReference type="ARBA" id="ARBA00004651"/>
    </source>
</evidence>
<dbReference type="InterPro" id="IPR035906">
    <property type="entry name" value="MetI-like_sf"/>
</dbReference>
<comment type="subcellular location">
    <subcellularLocation>
        <location evidence="1 7">Cell membrane</location>
        <topology evidence="1 7">Multi-pass membrane protein</topology>
    </subcellularLocation>
</comment>
<evidence type="ECO:0000259" key="8">
    <source>
        <dbReference type="PROSITE" id="PS50928"/>
    </source>
</evidence>
<evidence type="ECO:0000256" key="2">
    <source>
        <dbReference type="ARBA" id="ARBA00022448"/>
    </source>
</evidence>
<dbReference type="InterPro" id="IPR000515">
    <property type="entry name" value="MetI-like"/>
</dbReference>
<feature type="transmembrane region" description="Helical" evidence="7">
    <location>
        <begin position="269"/>
        <end position="290"/>
    </location>
</feature>
<keyword evidence="2 7" id="KW-0813">Transport</keyword>
<reference evidence="10" key="1">
    <citation type="submission" date="2006-12" db="EMBL/GenBank/DDBJ databases">
        <title>Complete sequence of chromosome 1 of Verminephrobacter eiseniae EF01-2.</title>
        <authorList>
            <person name="Copeland A."/>
            <person name="Lucas S."/>
            <person name="Lapidus A."/>
            <person name="Barry K."/>
            <person name="Detter J.C."/>
            <person name="Glavina del Rio T."/>
            <person name="Dalin E."/>
            <person name="Tice H."/>
            <person name="Pitluck S."/>
            <person name="Chertkov O."/>
            <person name="Brettin T."/>
            <person name="Bruce D."/>
            <person name="Han C."/>
            <person name="Tapia R."/>
            <person name="Gilna P."/>
            <person name="Schmutz J."/>
            <person name="Larimer F."/>
            <person name="Land M."/>
            <person name="Hauser L."/>
            <person name="Kyrpides N."/>
            <person name="Kim E."/>
            <person name="Stahl D."/>
            <person name="Richardson P."/>
        </authorList>
    </citation>
    <scope>NUCLEOTIDE SEQUENCE [LARGE SCALE GENOMIC DNA]</scope>
    <source>
        <strain evidence="10">EF01-2</strain>
    </source>
</reference>
<dbReference type="PROSITE" id="PS50928">
    <property type="entry name" value="ABC_TM1"/>
    <property type="match status" value="1"/>
</dbReference>